<proteinExistence type="predicted"/>
<accession>A0A0F9E6X3</accession>
<dbReference type="EMBL" id="LAZR01028630">
    <property type="protein sequence ID" value="KKL62006.1"/>
    <property type="molecule type" value="Genomic_DNA"/>
</dbReference>
<organism evidence="1">
    <name type="scientific">marine sediment metagenome</name>
    <dbReference type="NCBI Taxonomy" id="412755"/>
    <lineage>
        <taxon>unclassified sequences</taxon>
        <taxon>metagenomes</taxon>
        <taxon>ecological metagenomes</taxon>
    </lineage>
</organism>
<sequence>MSTLYYIAKLDGSREIFALNKVYSYDRGMVLMNLTGVPLRDVFADEAALVAKLAKELPESADWLGRVAQRLFQWAGDAVVQFTSEHAMLGGEDGDQFHAGLSYEEHRLLITGSAYDSDYEDDGVTYKPGSAW</sequence>
<gene>
    <name evidence="1" type="ORF">LCGC14_2189550</name>
</gene>
<comment type="caution">
    <text evidence="1">The sequence shown here is derived from an EMBL/GenBank/DDBJ whole genome shotgun (WGS) entry which is preliminary data.</text>
</comment>
<name>A0A0F9E6X3_9ZZZZ</name>
<protein>
    <submittedName>
        <fullName evidence="1">Uncharacterized protein</fullName>
    </submittedName>
</protein>
<evidence type="ECO:0000313" key="1">
    <source>
        <dbReference type="EMBL" id="KKL62006.1"/>
    </source>
</evidence>
<reference evidence="1" key="1">
    <citation type="journal article" date="2015" name="Nature">
        <title>Complex archaea that bridge the gap between prokaryotes and eukaryotes.</title>
        <authorList>
            <person name="Spang A."/>
            <person name="Saw J.H."/>
            <person name="Jorgensen S.L."/>
            <person name="Zaremba-Niedzwiedzka K."/>
            <person name="Martijn J."/>
            <person name="Lind A.E."/>
            <person name="van Eijk R."/>
            <person name="Schleper C."/>
            <person name="Guy L."/>
            <person name="Ettema T.J."/>
        </authorList>
    </citation>
    <scope>NUCLEOTIDE SEQUENCE</scope>
</reference>
<dbReference type="AlphaFoldDB" id="A0A0F9E6X3"/>